<dbReference type="GO" id="GO:0005783">
    <property type="term" value="C:endoplasmic reticulum"/>
    <property type="evidence" value="ECO:0007669"/>
    <property type="project" value="TreeGrafter"/>
</dbReference>
<dbReference type="PROSITE" id="PS50033">
    <property type="entry name" value="UBX"/>
    <property type="match status" value="1"/>
</dbReference>
<sequence length="650" mass="72735">MEAQRDQVLADFQSCTGMEDVGECFMYLENANWNLLDAVHRALPQETQSLPSEQQGPPQEAAPPVEMPPSTLDVRVEYRGRTLPLVLPRDGVTCGDIRAAIHQETGLAPCRQVIQGWANVSDEMPVSLLELPPDGTLHVSSPELPDSSSSAAATEPGVQVRLNITDETTRGQYSINFPNTKTFLQVKQDVSDLTSIPVRHQRWTGWPQGLLRDHATLAAICGDERVLQLTVRRDEAASSQQQHPIVDLVSSDSSSLEEFEDANECLGMVVEEDAPRRSTRTRVPMSEWLARPGLRRQNPPQLAPPPPTCRTRAVPESAQDEGAAVAHFTREFASRYGTCHPVFFQGSLSEALQASCHKPCRERKPLAIYLHHDDSVLTQVFCTQLLCSEAIVAYLALNFVTWVWDLTLDSNRLRFLATVGGTLGPAVSSAVQSTALDCLPALVVVTRVRSATEVLTLIPGNVGLDELMTRLVHTVEVFNSEMSTEMQEEAEREAREEVKREQDAAYEASLLADRAKEEIRKMEQEEQLRRETAEEVQKQLHREELRHQEQMKEALQQSLAQLVPEEPAEDEDRVSHIRVRLPSGEVLSRRFLASCPLSSLLTFLASRGFPVEEYKVLASWPRRDLSAMETCKTLEQLQLYPKETLTVEER</sequence>
<reference evidence="4" key="1">
    <citation type="journal article" date="2015" name="Sci. Rep.">
        <title>Tissue- and time-dependent transcription in Ixodes ricinus salivary glands and midguts when blood feeding on the vertebrate host.</title>
        <authorList>
            <person name="Kotsyfakis M."/>
            <person name="Schwarz A."/>
            <person name="Erhart J."/>
            <person name="Ribeiro J.M."/>
        </authorList>
    </citation>
    <scope>NUCLEOTIDE SEQUENCE</scope>
    <source>
        <tissue evidence="4">Salivary gland and midgut</tissue>
    </source>
</reference>
<evidence type="ECO:0000256" key="1">
    <source>
        <dbReference type="SAM" id="Coils"/>
    </source>
</evidence>
<dbReference type="Gene3D" id="3.40.30.10">
    <property type="entry name" value="Glutaredoxin"/>
    <property type="match status" value="1"/>
</dbReference>
<feature type="region of interest" description="Disordered" evidence="2">
    <location>
        <begin position="48"/>
        <end position="69"/>
    </location>
</feature>
<feature type="domain" description="UBX" evidence="3">
    <location>
        <begin position="570"/>
        <end position="647"/>
    </location>
</feature>
<dbReference type="SUPFAM" id="SSF54236">
    <property type="entry name" value="Ubiquitin-like"/>
    <property type="match status" value="3"/>
</dbReference>
<dbReference type="InterPro" id="IPR001012">
    <property type="entry name" value="UBX_dom"/>
</dbReference>
<dbReference type="Pfam" id="PF14555">
    <property type="entry name" value="UBA_4"/>
    <property type="match status" value="1"/>
</dbReference>
<evidence type="ECO:0000256" key="2">
    <source>
        <dbReference type="SAM" id="MobiDB-lite"/>
    </source>
</evidence>
<dbReference type="SMART" id="SM00166">
    <property type="entry name" value="UBX"/>
    <property type="match status" value="1"/>
</dbReference>
<dbReference type="InterPro" id="IPR036249">
    <property type="entry name" value="Thioredoxin-like_sf"/>
</dbReference>
<dbReference type="GO" id="GO:0043130">
    <property type="term" value="F:ubiquitin binding"/>
    <property type="evidence" value="ECO:0007669"/>
    <property type="project" value="TreeGrafter"/>
</dbReference>
<dbReference type="InterPro" id="IPR050730">
    <property type="entry name" value="UBX_domain-protein"/>
</dbReference>
<dbReference type="Gene3D" id="1.10.8.10">
    <property type="entry name" value="DNA helicase RuvA subunit, C-terminal domain"/>
    <property type="match status" value="1"/>
</dbReference>
<dbReference type="EMBL" id="GANP01003823">
    <property type="protein sequence ID" value="JAB80645.1"/>
    <property type="molecule type" value="mRNA"/>
</dbReference>
<dbReference type="AlphaFoldDB" id="V5HB57"/>
<dbReference type="InterPro" id="IPR049483">
    <property type="entry name" value="FAF1_2-like_UAS"/>
</dbReference>
<dbReference type="PANTHER" id="PTHR23322">
    <property type="entry name" value="FAS-ASSOCIATED PROTEIN"/>
    <property type="match status" value="1"/>
</dbReference>
<dbReference type="InterPro" id="IPR006577">
    <property type="entry name" value="UAS"/>
</dbReference>
<dbReference type="GO" id="GO:0005634">
    <property type="term" value="C:nucleus"/>
    <property type="evidence" value="ECO:0007669"/>
    <property type="project" value="TreeGrafter"/>
</dbReference>
<dbReference type="SUPFAM" id="SSF52833">
    <property type="entry name" value="Thioredoxin-like"/>
    <property type="match status" value="1"/>
</dbReference>
<dbReference type="CDD" id="cd01771">
    <property type="entry name" value="UBX_UBXN3A"/>
    <property type="match status" value="1"/>
</dbReference>
<evidence type="ECO:0000259" key="3">
    <source>
        <dbReference type="PROSITE" id="PS50033"/>
    </source>
</evidence>
<name>V5HB57_IXORI</name>
<evidence type="ECO:0000313" key="4">
    <source>
        <dbReference type="EMBL" id="JAB80645.1"/>
    </source>
</evidence>
<keyword evidence="1" id="KW-0175">Coiled coil</keyword>
<organism evidence="4">
    <name type="scientific">Ixodes ricinus</name>
    <name type="common">Common tick</name>
    <name type="synonym">Acarus ricinus</name>
    <dbReference type="NCBI Taxonomy" id="34613"/>
    <lineage>
        <taxon>Eukaryota</taxon>
        <taxon>Metazoa</taxon>
        <taxon>Ecdysozoa</taxon>
        <taxon>Arthropoda</taxon>
        <taxon>Chelicerata</taxon>
        <taxon>Arachnida</taxon>
        <taxon>Acari</taxon>
        <taxon>Parasitiformes</taxon>
        <taxon>Ixodida</taxon>
        <taxon>Ixodoidea</taxon>
        <taxon>Ixodidae</taxon>
        <taxon>Ixodinae</taxon>
        <taxon>Ixodes</taxon>
    </lineage>
</organism>
<dbReference type="SMART" id="SM00594">
    <property type="entry name" value="UAS"/>
    <property type="match status" value="1"/>
</dbReference>
<dbReference type="CDD" id="cd17130">
    <property type="entry name" value="Ubl2_FAF1"/>
    <property type="match status" value="1"/>
</dbReference>
<dbReference type="InterPro" id="IPR044541">
    <property type="entry name" value="FAF1_UBA"/>
</dbReference>
<dbReference type="Gene3D" id="3.10.20.90">
    <property type="entry name" value="Phosphatidylinositol 3-kinase Catalytic Subunit, Chain A, domain 1"/>
    <property type="match status" value="3"/>
</dbReference>
<accession>V5HB57</accession>
<dbReference type="GO" id="GO:0036503">
    <property type="term" value="P:ERAD pathway"/>
    <property type="evidence" value="ECO:0007669"/>
    <property type="project" value="TreeGrafter"/>
</dbReference>
<dbReference type="PANTHER" id="PTHR23322:SF96">
    <property type="entry name" value="FAS-ASSOCIATED FACTOR 1"/>
    <property type="match status" value="1"/>
</dbReference>
<feature type="compositionally biased region" description="Low complexity" evidence="2">
    <location>
        <begin position="51"/>
        <end position="64"/>
    </location>
</feature>
<dbReference type="Pfam" id="PF00789">
    <property type="entry name" value="UBX"/>
    <property type="match status" value="1"/>
</dbReference>
<dbReference type="CDD" id="cd14413">
    <property type="entry name" value="UBA_FAF1"/>
    <property type="match status" value="1"/>
</dbReference>
<dbReference type="InterPro" id="IPR029071">
    <property type="entry name" value="Ubiquitin-like_domsf"/>
</dbReference>
<proteinExistence type="evidence at transcript level"/>
<feature type="coiled-coil region" evidence="1">
    <location>
        <begin position="505"/>
        <end position="558"/>
    </location>
</feature>
<dbReference type="Pfam" id="PF21021">
    <property type="entry name" value="FAF1"/>
    <property type="match status" value="1"/>
</dbReference>
<feature type="region of interest" description="Disordered" evidence="2">
    <location>
        <begin position="294"/>
        <end position="314"/>
    </location>
</feature>
<dbReference type="InterPro" id="IPR033043">
    <property type="entry name" value="FAF1-like_UBX"/>
</dbReference>
<protein>
    <submittedName>
        <fullName evidence="4">Putative fas-associated factor 1</fullName>
    </submittedName>
</protein>